<name>A0ABD2PA86_9CUCU</name>
<dbReference type="Proteomes" id="UP001516400">
    <property type="component" value="Unassembled WGS sequence"/>
</dbReference>
<organism evidence="1 2">
    <name type="scientific">Cryptolaemus montrouzieri</name>
    <dbReference type="NCBI Taxonomy" id="559131"/>
    <lineage>
        <taxon>Eukaryota</taxon>
        <taxon>Metazoa</taxon>
        <taxon>Ecdysozoa</taxon>
        <taxon>Arthropoda</taxon>
        <taxon>Hexapoda</taxon>
        <taxon>Insecta</taxon>
        <taxon>Pterygota</taxon>
        <taxon>Neoptera</taxon>
        <taxon>Endopterygota</taxon>
        <taxon>Coleoptera</taxon>
        <taxon>Polyphaga</taxon>
        <taxon>Cucujiformia</taxon>
        <taxon>Coccinelloidea</taxon>
        <taxon>Coccinellidae</taxon>
        <taxon>Scymninae</taxon>
        <taxon>Scymnini</taxon>
        <taxon>Cryptolaemus</taxon>
    </lineage>
</organism>
<accession>A0ABD2PA86</accession>
<evidence type="ECO:0000313" key="2">
    <source>
        <dbReference type="Proteomes" id="UP001516400"/>
    </source>
</evidence>
<comment type="caution">
    <text evidence="1">The sequence shown here is derived from an EMBL/GenBank/DDBJ whole genome shotgun (WGS) entry which is preliminary data.</text>
</comment>
<feature type="non-terminal residue" evidence="1">
    <location>
        <position position="67"/>
    </location>
</feature>
<reference evidence="1 2" key="1">
    <citation type="journal article" date="2021" name="BMC Biol.">
        <title>Horizontally acquired antibacterial genes associated with adaptive radiation of ladybird beetles.</title>
        <authorList>
            <person name="Li H.S."/>
            <person name="Tang X.F."/>
            <person name="Huang Y.H."/>
            <person name="Xu Z.Y."/>
            <person name="Chen M.L."/>
            <person name="Du X.Y."/>
            <person name="Qiu B.Y."/>
            <person name="Chen P.T."/>
            <person name="Zhang W."/>
            <person name="Slipinski A."/>
            <person name="Escalona H.E."/>
            <person name="Waterhouse R.M."/>
            <person name="Zwick A."/>
            <person name="Pang H."/>
        </authorList>
    </citation>
    <scope>NUCLEOTIDE SEQUENCE [LARGE SCALE GENOMIC DNA]</scope>
    <source>
        <strain evidence="1">SYSU2018</strain>
    </source>
</reference>
<protein>
    <submittedName>
        <fullName evidence="1">Uncharacterized protein</fullName>
    </submittedName>
</protein>
<dbReference type="AlphaFoldDB" id="A0ABD2PA86"/>
<proteinExistence type="predicted"/>
<evidence type="ECO:0000313" key="1">
    <source>
        <dbReference type="EMBL" id="KAL3287725.1"/>
    </source>
</evidence>
<sequence>MLRENERGIMQQQVALSLNVSRSVVSWVIRRFHEGGGTNITHKNGNRGFTAPRKARSLVTTAKRNQT</sequence>
<gene>
    <name evidence="1" type="ORF">HHI36_002189</name>
</gene>
<keyword evidence="2" id="KW-1185">Reference proteome</keyword>
<dbReference type="EMBL" id="JABFTP020000185">
    <property type="protein sequence ID" value="KAL3287725.1"/>
    <property type="molecule type" value="Genomic_DNA"/>
</dbReference>